<accession>A0A7N2N7M5</accession>
<dbReference type="InterPro" id="IPR021109">
    <property type="entry name" value="Peptidase_aspartic_dom_sf"/>
</dbReference>
<name>A0A7N2N7M5_QUELO</name>
<dbReference type="PANTHER" id="PTHR13683">
    <property type="entry name" value="ASPARTYL PROTEASES"/>
    <property type="match status" value="1"/>
</dbReference>
<organism evidence="1 2">
    <name type="scientific">Quercus lobata</name>
    <name type="common">Valley oak</name>
    <dbReference type="NCBI Taxonomy" id="97700"/>
    <lineage>
        <taxon>Eukaryota</taxon>
        <taxon>Viridiplantae</taxon>
        <taxon>Streptophyta</taxon>
        <taxon>Embryophyta</taxon>
        <taxon>Tracheophyta</taxon>
        <taxon>Spermatophyta</taxon>
        <taxon>Magnoliopsida</taxon>
        <taxon>eudicotyledons</taxon>
        <taxon>Gunneridae</taxon>
        <taxon>Pentapetalae</taxon>
        <taxon>rosids</taxon>
        <taxon>fabids</taxon>
        <taxon>Fagales</taxon>
        <taxon>Fagaceae</taxon>
        <taxon>Quercus</taxon>
    </lineage>
</organism>
<proteinExistence type="predicted"/>
<protein>
    <recommendedName>
        <fullName evidence="3">Peptidase A1 domain-containing protein</fullName>
    </recommendedName>
</protein>
<dbReference type="InterPro" id="IPR001461">
    <property type="entry name" value="Aspartic_peptidase_A1"/>
</dbReference>
<dbReference type="Proteomes" id="UP000594261">
    <property type="component" value="Unassembled WGS sequence"/>
</dbReference>
<dbReference type="InParanoid" id="A0A7N2N7M5"/>
<reference evidence="1" key="1">
    <citation type="submission" date="2021-01" db="UniProtKB">
        <authorList>
            <consortium name="EnsemblPlants"/>
        </authorList>
    </citation>
    <scope>IDENTIFICATION</scope>
</reference>
<dbReference type="Gene3D" id="2.40.70.10">
    <property type="entry name" value="Acid Proteases"/>
    <property type="match status" value="1"/>
</dbReference>
<dbReference type="EnsemblPlants" id="QL93p0186_0031:mrna">
    <property type="protein sequence ID" value="QL93p0186_0031:mrna"/>
    <property type="gene ID" value="QL93p0186_0031"/>
</dbReference>
<dbReference type="GO" id="GO:0004190">
    <property type="term" value="F:aspartic-type endopeptidase activity"/>
    <property type="evidence" value="ECO:0007669"/>
    <property type="project" value="InterPro"/>
</dbReference>
<dbReference type="PANTHER" id="PTHR13683:SF316">
    <property type="entry name" value="ASPARTYL PROTEASE APCB1"/>
    <property type="match status" value="1"/>
</dbReference>
<sequence length="156" mass="17288">MKRNFNMGGANALYKPTKDNILPSKDSLCMEVQRYQAAGYCQSCQQCDYEIQYADQSSTVGVPMLNGLSMDFYHSEIMKMNYGSRRLRLGVPDSSVGPVIFDSGSSYTYFLQQAYSDLVASLEEVSGLGLIQDTSDLTLLICWKAESPISTLLSLT</sequence>
<dbReference type="GO" id="GO:0006508">
    <property type="term" value="P:proteolysis"/>
    <property type="evidence" value="ECO:0007669"/>
    <property type="project" value="InterPro"/>
</dbReference>
<dbReference type="Gramene" id="QL93p0186_0031:mrna">
    <property type="protein sequence ID" value="QL93p0186_0031:mrna"/>
    <property type="gene ID" value="QL93p0186_0031"/>
</dbReference>
<evidence type="ECO:0000313" key="2">
    <source>
        <dbReference type="Proteomes" id="UP000594261"/>
    </source>
</evidence>
<keyword evidence="2" id="KW-1185">Reference proteome</keyword>
<dbReference type="AlphaFoldDB" id="A0A7N2N7M5"/>
<evidence type="ECO:0008006" key="3">
    <source>
        <dbReference type="Google" id="ProtNLM"/>
    </source>
</evidence>
<dbReference type="SUPFAM" id="SSF50630">
    <property type="entry name" value="Acid proteases"/>
    <property type="match status" value="1"/>
</dbReference>
<evidence type="ECO:0000313" key="1">
    <source>
        <dbReference type="EnsemblPlants" id="QL93p0186_0031:mrna"/>
    </source>
</evidence>